<feature type="non-terminal residue" evidence="2">
    <location>
        <position position="1"/>
    </location>
</feature>
<dbReference type="Proteomes" id="UP001233999">
    <property type="component" value="Unassembled WGS sequence"/>
</dbReference>
<feature type="transmembrane region" description="Helical" evidence="1">
    <location>
        <begin position="61"/>
        <end position="78"/>
    </location>
</feature>
<keyword evidence="1" id="KW-0812">Transmembrane</keyword>
<evidence type="ECO:0000313" key="2">
    <source>
        <dbReference type="EMBL" id="KAJ9595716.1"/>
    </source>
</evidence>
<protein>
    <submittedName>
        <fullName evidence="2">Uncharacterized protein</fullName>
    </submittedName>
</protein>
<keyword evidence="1" id="KW-0472">Membrane</keyword>
<reference evidence="2" key="2">
    <citation type="submission" date="2023-05" db="EMBL/GenBank/DDBJ databases">
        <authorList>
            <person name="Fouks B."/>
        </authorList>
    </citation>
    <scope>NUCLEOTIDE SEQUENCE</scope>
    <source>
        <strain evidence="2">Stay&amp;Tobe</strain>
        <tissue evidence="2">Testes</tissue>
    </source>
</reference>
<comment type="caution">
    <text evidence="2">The sequence shown here is derived from an EMBL/GenBank/DDBJ whole genome shotgun (WGS) entry which is preliminary data.</text>
</comment>
<dbReference type="AlphaFoldDB" id="A0AAD8AAW4"/>
<keyword evidence="3" id="KW-1185">Reference proteome</keyword>
<organism evidence="2 3">
    <name type="scientific">Diploptera punctata</name>
    <name type="common">Pacific beetle cockroach</name>
    <dbReference type="NCBI Taxonomy" id="6984"/>
    <lineage>
        <taxon>Eukaryota</taxon>
        <taxon>Metazoa</taxon>
        <taxon>Ecdysozoa</taxon>
        <taxon>Arthropoda</taxon>
        <taxon>Hexapoda</taxon>
        <taxon>Insecta</taxon>
        <taxon>Pterygota</taxon>
        <taxon>Neoptera</taxon>
        <taxon>Polyneoptera</taxon>
        <taxon>Dictyoptera</taxon>
        <taxon>Blattodea</taxon>
        <taxon>Blaberoidea</taxon>
        <taxon>Blaberidae</taxon>
        <taxon>Diplopterinae</taxon>
        <taxon>Diploptera</taxon>
    </lineage>
</organism>
<reference evidence="2" key="1">
    <citation type="journal article" date="2023" name="IScience">
        <title>Live-bearing cockroach genome reveals convergent evolutionary mechanisms linked to viviparity in insects and beyond.</title>
        <authorList>
            <person name="Fouks B."/>
            <person name="Harrison M.C."/>
            <person name="Mikhailova A.A."/>
            <person name="Marchal E."/>
            <person name="English S."/>
            <person name="Carruthers M."/>
            <person name="Jennings E.C."/>
            <person name="Chiamaka E.L."/>
            <person name="Frigard R.A."/>
            <person name="Pippel M."/>
            <person name="Attardo G.M."/>
            <person name="Benoit J.B."/>
            <person name="Bornberg-Bauer E."/>
            <person name="Tobe S.S."/>
        </authorList>
    </citation>
    <scope>NUCLEOTIDE SEQUENCE</scope>
    <source>
        <strain evidence="2">Stay&amp;Tobe</strain>
    </source>
</reference>
<accession>A0AAD8AAW4</accession>
<dbReference type="EMBL" id="JASPKZ010002318">
    <property type="protein sequence ID" value="KAJ9595716.1"/>
    <property type="molecule type" value="Genomic_DNA"/>
</dbReference>
<evidence type="ECO:0000256" key="1">
    <source>
        <dbReference type="SAM" id="Phobius"/>
    </source>
</evidence>
<gene>
    <name evidence="2" type="ORF">L9F63_013079</name>
</gene>
<feature type="non-terminal residue" evidence="2">
    <location>
        <position position="141"/>
    </location>
</feature>
<proteinExistence type="predicted"/>
<feature type="transmembrane region" description="Helical" evidence="1">
    <location>
        <begin position="90"/>
        <end position="107"/>
    </location>
</feature>
<keyword evidence="1" id="KW-1133">Transmembrane helix</keyword>
<evidence type="ECO:0000313" key="3">
    <source>
        <dbReference type="Proteomes" id="UP001233999"/>
    </source>
</evidence>
<sequence length="141" mass="16624">VVEVSRLLFSIDINKLTPEKSLVLQVVKERKTCDSDSIFSPEFNSITQGFRETGIYNFKHFNIFYIPSLFMHIFPFYMFHHSPYPHLKNFQSLFLIPSVSFNVTEIFDCRRRADKYYELLFKLPSADDDDNVSPILQVNLD</sequence>
<name>A0AAD8AAW4_DIPPU</name>